<dbReference type="Proteomes" id="UP000831701">
    <property type="component" value="Chromosome 23"/>
</dbReference>
<sequence length="170" mass="18661">MNNMEMIFVILVLHLGEMLVYIGAGLGVAVLALAIVLLIFFRHRNRDNSTSSGKVHDTVYATVSSKKQDAHGITTSSSTANEDDQETDGRTNSVLNLSSIWHQDTSRGHADNIYSNVTVSSEPQLQPDNLFYSTVSFKKHKGCSPVTSQGVIYSTIECESREDSAVYCNL</sequence>
<comment type="caution">
    <text evidence="1">The sequence shown here is derived from an EMBL/GenBank/DDBJ whole genome shotgun (WGS) entry which is preliminary data.</text>
</comment>
<name>A0ACB8VBG9_9TELE</name>
<reference evidence="1" key="1">
    <citation type="submission" date="2022-04" db="EMBL/GenBank/DDBJ databases">
        <title>Jade perch genome.</title>
        <authorList>
            <person name="Chao B."/>
        </authorList>
    </citation>
    <scope>NUCLEOTIDE SEQUENCE</scope>
    <source>
        <strain evidence="1">CB-2022</strain>
    </source>
</reference>
<protein>
    <submittedName>
        <fullName evidence="1">Uncharacterized protein</fullName>
    </submittedName>
</protein>
<evidence type="ECO:0000313" key="1">
    <source>
        <dbReference type="EMBL" id="KAI3352924.1"/>
    </source>
</evidence>
<keyword evidence="2" id="KW-1185">Reference proteome</keyword>
<evidence type="ECO:0000313" key="2">
    <source>
        <dbReference type="Proteomes" id="UP000831701"/>
    </source>
</evidence>
<proteinExistence type="predicted"/>
<gene>
    <name evidence="1" type="ORF">L3Q82_019505</name>
</gene>
<organism evidence="1 2">
    <name type="scientific">Scortum barcoo</name>
    <name type="common">barcoo grunter</name>
    <dbReference type="NCBI Taxonomy" id="214431"/>
    <lineage>
        <taxon>Eukaryota</taxon>
        <taxon>Metazoa</taxon>
        <taxon>Chordata</taxon>
        <taxon>Craniata</taxon>
        <taxon>Vertebrata</taxon>
        <taxon>Euteleostomi</taxon>
        <taxon>Actinopterygii</taxon>
        <taxon>Neopterygii</taxon>
        <taxon>Teleostei</taxon>
        <taxon>Neoteleostei</taxon>
        <taxon>Acanthomorphata</taxon>
        <taxon>Eupercaria</taxon>
        <taxon>Centrarchiformes</taxon>
        <taxon>Terapontoidei</taxon>
        <taxon>Terapontidae</taxon>
        <taxon>Scortum</taxon>
    </lineage>
</organism>
<dbReference type="EMBL" id="CM041553">
    <property type="protein sequence ID" value="KAI3352924.1"/>
    <property type="molecule type" value="Genomic_DNA"/>
</dbReference>
<accession>A0ACB8VBG9</accession>